<keyword evidence="10" id="KW-1185">Reference proteome</keyword>
<dbReference type="CDD" id="cd18583">
    <property type="entry name" value="ABC_6TM_HMT1"/>
    <property type="match status" value="1"/>
</dbReference>
<dbReference type="GO" id="GO:0005524">
    <property type="term" value="F:ATP binding"/>
    <property type="evidence" value="ECO:0007669"/>
    <property type="project" value="InterPro"/>
</dbReference>
<feature type="transmembrane region" description="Helical" evidence="6">
    <location>
        <begin position="54"/>
        <end position="76"/>
    </location>
</feature>
<dbReference type="InterPro" id="IPR036640">
    <property type="entry name" value="ABC1_TM_sf"/>
</dbReference>
<comment type="caution">
    <text evidence="9">The sequence shown here is derived from an EMBL/GenBank/DDBJ whole genome shotgun (WGS) entry which is preliminary data.</text>
</comment>
<feature type="transmembrane region" description="Helical" evidence="6">
    <location>
        <begin position="88"/>
        <end position="106"/>
    </location>
</feature>
<dbReference type="GO" id="GO:0016887">
    <property type="term" value="F:ATP hydrolysis activity"/>
    <property type="evidence" value="ECO:0007669"/>
    <property type="project" value="InterPro"/>
</dbReference>
<accession>A0A086ST47</accession>
<feature type="compositionally biased region" description="Polar residues" evidence="5">
    <location>
        <begin position="187"/>
        <end position="207"/>
    </location>
</feature>
<dbReference type="InterPro" id="IPR027417">
    <property type="entry name" value="P-loop_NTPase"/>
</dbReference>
<dbReference type="PANTHER" id="PTHR24221">
    <property type="entry name" value="ATP-BINDING CASSETTE SUB-FAMILY B"/>
    <property type="match status" value="1"/>
</dbReference>
<dbReference type="Gene3D" id="1.20.1560.10">
    <property type="entry name" value="ABC transporter type 1, transmembrane domain"/>
    <property type="match status" value="2"/>
</dbReference>
<feature type="transmembrane region" description="Helical" evidence="6">
    <location>
        <begin position="495"/>
        <end position="520"/>
    </location>
</feature>
<dbReference type="GO" id="GO:0140359">
    <property type="term" value="F:ABC-type transporter activity"/>
    <property type="evidence" value="ECO:0007669"/>
    <property type="project" value="InterPro"/>
</dbReference>
<dbReference type="InterPro" id="IPR003439">
    <property type="entry name" value="ABC_transporter-like_ATP-bd"/>
</dbReference>
<keyword evidence="3 6" id="KW-1133">Transmembrane helix</keyword>
<dbReference type="AlphaFoldDB" id="A0A086ST47"/>
<dbReference type="PROSITE" id="PS50893">
    <property type="entry name" value="ABC_TRANSPORTER_2"/>
    <property type="match status" value="1"/>
</dbReference>
<feature type="transmembrane region" description="Helical" evidence="6">
    <location>
        <begin position="415"/>
        <end position="436"/>
    </location>
</feature>
<comment type="subcellular location">
    <subcellularLocation>
        <location evidence="1">Membrane</location>
        <topology evidence="1">Multi-pass membrane protein</topology>
    </subcellularLocation>
</comment>
<evidence type="ECO:0000256" key="3">
    <source>
        <dbReference type="ARBA" id="ARBA00022989"/>
    </source>
</evidence>
<reference evidence="10" key="1">
    <citation type="journal article" date="2014" name="Genome Announc.">
        <title>Genome sequence and annotation of Acremonium chrysogenum, producer of the beta-lactam antibiotic cephalosporin C.</title>
        <authorList>
            <person name="Terfehr D."/>
            <person name="Dahlmann T.A."/>
            <person name="Specht T."/>
            <person name="Zadra I."/>
            <person name="Kuernsteiner H."/>
            <person name="Kueck U."/>
        </authorList>
    </citation>
    <scope>NUCLEOTIDE SEQUENCE [LARGE SCALE GENOMIC DNA]</scope>
    <source>
        <strain evidence="10">ATCC 11550 / CBS 779.69 / DSM 880 / IAM 14645 / JCM 23072 / IMI 49137</strain>
    </source>
</reference>
<evidence type="ECO:0000256" key="2">
    <source>
        <dbReference type="ARBA" id="ARBA00022692"/>
    </source>
</evidence>
<evidence type="ECO:0000256" key="1">
    <source>
        <dbReference type="ARBA" id="ARBA00004141"/>
    </source>
</evidence>
<dbReference type="HOGENOM" id="CLU_000604_6_7_1"/>
<gene>
    <name evidence="9" type="ORF">ACRE_090580</name>
</gene>
<evidence type="ECO:0000256" key="6">
    <source>
        <dbReference type="SAM" id="Phobius"/>
    </source>
</evidence>
<protein>
    <submittedName>
        <fullName evidence="9">Heavy metal tolerance protein-like protein</fullName>
    </submittedName>
</protein>
<organism evidence="9 10">
    <name type="scientific">Hapsidospora chrysogenum (strain ATCC 11550 / CBS 779.69 / DSM 880 / IAM 14645 / JCM 23072 / IMI 49137)</name>
    <name type="common">Acremonium chrysogenum</name>
    <dbReference type="NCBI Taxonomy" id="857340"/>
    <lineage>
        <taxon>Eukaryota</taxon>
        <taxon>Fungi</taxon>
        <taxon>Dikarya</taxon>
        <taxon>Ascomycota</taxon>
        <taxon>Pezizomycotina</taxon>
        <taxon>Sordariomycetes</taxon>
        <taxon>Hypocreomycetidae</taxon>
        <taxon>Hypocreales</taxon>
        <taxon>Bionectriaceae</taxon>
        <taxon>Hapsidospora</taxon>
    </lineage>
</organism>
<feature type="transmembrane region" description="Helical" evidence="6">
    <location>
        <begin position="12"/>
        <end position="34"/>
    </location>
</feature>
<dbReference type="Proteomes" id="UP000029964">
    <property type="component" value="Unassembled WGS sequence"/>
</dbReference>
<dbReference type="EMBL" id="JPKY01000243">
    <property type="protein sequence ID" value="KFH40279.1"/>
    <property type="molecule type" value="Genomic_DNA"/>
</dbReference>
<feature type="domain" description="ABC transporter" evidence="7">
    <location>
        <begin position="593"/>
        <end position="820"/>
    </location>
</feature>
<keyword evidence="4 6" id="KW-0472">Membrane</keyword>
<evidence type="ECO:0000313" key="9">
    <source>
        <dbReference type="EMBL" id="KFH40279.1"/>
    </source>
</evidence>
<feature type="region of interest" description="Disordered" evidence="5">
    <location>
        <begin position="803"/>
        <end position="822"/>
    </location>
</feature>
<dbReference type="Gene3D" id="3.40.50.300">
    <property type="entry name" value="P-loop containing nucleotide triphosphate hydrolases"/>
    <property type="match status" value="2"/>
</dbReference>
<dbReference type="GO" id="GO:0016020">
    <property type="term" value="C:membrane"/>
    <property type="evidence" value="ECO:0007669"/>
    <property type="project" value="UniProtKB-SubCell"/>
</dbReference>
<dbReference type="SUPFAM" id="SSF52540">
    <property type="entry name" value="P-loop containing nucleoside triphosphate hydrolases"/>
    <property type="match status" value="1"/>
</dbReference>
<proteinExistence type="predicted"/>
<dbReference type="InterPro" id="IPR011527">
    <property type="entry name" value="ABC1_TM_dom"/>
</dbReference>
<dbReference type="InterPro" id="IPR039421">
    <property type="entry name" value="Type_1_exporter"/>
</dbReference>
<dbReference type="Pfam" id="PF00005">
    <property type="entry name" value="ABC_tran"/>
    <property type="match status" value="1"/>
</dbReference>
<evidence type="ECO:0000259" key="7">
    <source>
        <dbReference type="PROSITE" id="PS50893"/>
    </source>
</evidence>
<sequence>MASSEATIVALHYLYPTTVFAYFAVTSLAAVFTLQDLGTSKGTRVQLPGRWTTIGLLAAFVSAHIAQLITTVVRSVAGAGRPPRDDLVVGQLSCVLVFGLQLSRIYDSQQPLWYPYVGSWAMALPFEVVDGVSTWLSSSRTASIEFLLVNTILVSLRCVLLAVLLGLFCFRCIRRTSLILDEEEQPLLSNTKPPRNNESVSQRQNGHSIYGSTSTSGDDSDDRPEMPRDRRRREAHEAMERRLEAGGNWLSYAKDFMIFFPYVWPVGMPELQARAAAVVGCLLASNMFNLLIPRQTGLIMDSLSGISGANPWLAVATYIVLRLASSESGIELLRQWLWIPVQNYSNEAITRAAYSHIMYLSADFHDSKSTSDLVMAIHGGTSISKIVENVLLHAAPMLIDLGVAVVYLSVTFGSYGGFTTVATGTVFFFLASRLIAHTGRDSRRRLNAHFNEYAVRNRGFLGWSTASAFNQLGYEDNRHANAVTTRWSRETQYALRWNCSVALQSAVLTFGLAASAFFAVRRIRLGQATPGQFAMLLMYWAQLCAPLNFFARLGKSISDDFIDAEQLLDIMQRQPLVKNKKGARPLKFVAGEIEFADICFSYDGRKEVINHISLCVPPGTTVAFVGSTGAGKSTLLRLLNRFYDVTTGSIRFDGQDIRDVDLYSLRDRVGVVPQNPILFDDTIMNNVRYGKITASDEEVYDACRAASIHDKIKEFADGYDTRVGEYGVHRLSTIMSADMIVVVEKGKIIEKGSHEQLILEKGRYADLWSKQAFLKPHKYTEDGDKKLDSSDIVNDISVDETKAQLSKVKPQSGDDGTGQLEN</sequence>
<keyword evidence="2 6" id="KW-0812">Transmembrane</keyword>
<dbReference type="OrthoDB" id="6500128at2759"/>
<feature type="transmembrane region" description="Helical" evidence="6">
    <location>
        <begin position="390"/>
        <end position="409"/>
    </location>
</feature>
<dbReference type="Pfam" id="PF00664">
    <property type="entry name" value="ABC_membrane"/>
    <property type="match status" value="1"/>
</dbReference>
<feature type="compositionally biased region" description="Basic and acidic residues" evidence="5">
    <location>
        <begin position="223"/>
        <end position="237"/>
    </location>
</feature>
<evidence type="ECO:0000256" key="4">
    <source>
        <dbReference type="ARBA" id="ARBA00023136"/>
    </source>
</evidence>
<name>A0A086ST47_HAPC1</name>
<dbReference type="STRING" id="857340.A0A086ST47"/>
<dbReference type="PANTHER" id="PTHR24221:SF503">
    <property type="entry name" value="MITOCHONDRIAL POTASSIUM CHANNEL ATP-BINDING SUBUNIT"/>
    <property type="match status" value="1"/>
</dbReference>
<feature type="domain" description="ABC transmembrane type-1" evidence="8">
    <location>
        <begin position="276"/>
        <end position="559"/>
    </location>
</feature>
<evidence type="ECO:0000256" key="5">
    <source>
        <dbReference type="SAM" id="MobiDB-lite"/>
    </source>
</evidence>
<evidence type="ECO:0000313" key="10">
    <source>
        <dbReference type="Proteomes" id="UP000029964"/>
    </source>
</evidence>
<feature type="region of interest" description="Disordered" evidence="5">
    <location>
        <begin position="187"/>
        <end position="237"/>
    </location>
</feature>
<dbReference type="SUPFAM" id="SSF90123">
    <property type="entry name" value="ABC transporter transmembrane region"/>
    <property type="match status" value="1"/>
</dbReference>
<feature type="transmembrane region" description="Helical" evidence="6">
    <location>
        <begin position="146"/>
        <end position="170"/>
    </location>
</feature>
<dbReference type="PROSITE" id="PS50929">
    <property type="entry name" value="ABC_TM1F"/>
    <property type="match status" value="1"/>
</dbReference>
<evidence type="ECO:0000259" key="8">
    <source>
        <dbReference type="PROSITE" id="PS50929"/>
    </source>
</evidence>